<comment type="function">
    <text evidence="7">Tyrosine protein phosphatase which functions as a dosage-dependent inducer of mitotic progression.</text>
</comment>
<dbReference type="OrthoDB" id="26523at2759"/>
<dbReference type="Proteomes" id="UP000824219">
    <property type="component" value="Linkage Group LG03"/>
</dbReference>
<comment type="caution">
    <text evidence="10">The sequence shown here is derived from an EMBL/GenBank/DDBJ whole genome shotgun (WGS) entry which is preliminary data.</text>
</comment>
<keyword evidence="11" id="KW-1185">Reference proteome</keyword>
<dbReference type="GO" id="GO:0051301">
    <property type="term" value="P:cell division"/>
    <property type="evidence" value="ECO:0007669"/>
    <property type="project" value="UniProtKB-UniRule"/>
</dbReference>
<evidence type="ECO:0000256" key="1">
    <source>
        <dbReference type="ARBA" id="ARBA00011065"/>
    </source>
</evidence>
<evidence type="ECO:0000256" key="4">
    <source>
        <dbReference type="ARBA" id="ARBA00022801"/>
    </source>
</evidence>
<dbReference type="GO" id="GO:0000724">
    <property type="term" value="P:double-strand break repair via homologous recombination"/>
    <property type="evidence" value="ECO:0007669"/>
    <property type="project" value="InterPro"/>
</dbReference>
<feature type="region of interest" description="Disordered" evidence="8">
    <location>
        <begin position="297"/>
        <end position="341"/>
    </location>
</feature>
<keyword evidence="5 7" id="KW-0904">Protein phosphatase</keyword>
<evidence type="ECO:0000256" key="2">
    <source>
        <dbReference type="ARBA" id="ARBA00022618"/>
    </source>
</evidence>
<feature type="region of interest" description="Disordered" evidence="8">
    <location>
        <begin position="1"/>
        <end position="30"/>
    </location>
</feature>
<dbReference type="GO" id="GO:0000086">
    <property type="term" value="P:G2/M transition of mitotic cell cycle"/>
    <property type="evidence" value="ECO:0007669"/>
    <property type="project" value="TreeGrafter"/>
</dbReference>
<accession>A0A9D3P832</accession>
<sequence>MEIIETASDVRPVSPELGAGPDSVPRVSRPALPEIGLRGSPCIKNLFSPGTTTVLSPVTNLTLNMDNLAVLEGQCETPKRKKMEKNVPLLKIPSFASDTSSDAGLGLDSPSPVDSVEAEQRFEQAIQNATRVINERVPIRRINSLPLQLLGLSPNLKSKDSDMPRYGVFSQSCTLSFDNKENLHDTSFEFKKPTKPVSRCRMRSAGETKEAFASRPNSAPALMLSPTSSNQLASPDSDSPFTLQRTSFTSFPNDDDDGFLDVLDDVETDSEVPMGMASLLTAPLVADQSLDVTDSPVRCRPRGLFRSPSMPTGCRAPLKRPDRPRDENTPVRVKRRRSVAGSHVTAMEQEDAVPQQVQRSKSFNHTEIERLLDADPSNVIGDFTKPPALPTVDGKHQDLKYITPEIMCAAMNRQFSDVVERLFIIDCRYPYEYDGGHIKGALNLHQEDQVEECFFKQPILSNCPEKRVLLVFHCEFSSERGPRMCRFVRERDRVLNDYPNLHYPELYILKGGYKDFFRLHKMECEPQEYRPMIHEDFKDDLKKFRLKSRTWAGERSKRDINVGNVFKEVMVVCFLIHTVCPVSALSVGESRILYSRLFGPEEVTLLHRTAEQQRLAQKETLGLVARQVRSAVSASREASGRVFVEAGLGEEATALSDAEYGVLSLAHREPFEGRCVALWLGVQSLAFTLVCQPHENLLLAEGTLRNLTRHCLEELRLLGPGSEVLLKSDRVDAMLQRLLPHGQLLFLNHRFAHTLDKELSSYMGK</sequence>
<organism evidence="10 11">
    <name type="scientific">Hemibagrus wyckioides</name>
    <dbReference type="NCBI Taxonomy" id="337641"/>
    <lineage>
        <taxon>Eukaryota</taxon>
        <taxon>Metazoa</taxon>
        <taxon>Chordata</taxon>
        <taxon>Craniata</taxon>
        <taxon>Vertebrata</taxon>
        <taxon>Euteleostomi</taxon>
        <taxon>Actinopterygii</taxon>
        <taxon>Neopterygii</taxon>
        <taxon>Teleostei</taxon>
        <taxon>Ostariophysi</taxon>
        <taxon>Siluriformes</taxon>
        <taxon>Bagridae</taxon>
        <taxon>Hemibagrus</taxon>
    </lineage>
</organism>
<dbReference type="GO" id="GO:0030119">
    <property type="term" value="C:AP-type membrane coat adaptor complex"/>
    <property type="evidence" value="ECO:0007669"/>
    <property type="project" value="InterPro"/>
</dbReference>
<gene>
    <name evidence="10" type="ORF">KOW79_002594</name>
</gene>
<evidence type="ECO:0000313" key="10">
    <source>
        <dbReference type="EMBL" id="KAG7334187.1"/>
    </source>
</evidence>
<evidence type="ECO:0000256" key="6">
    <source>
        <dbReference type="ARBA" id="ARBA00023306"/>
    </source>
</evidence>
<dbReference type="InterPro" id="IPR036873">
    <property type="entry name" value="Rhodanese-like_dom_sf"/>
</dbReference>
<evidence type="ECO:0000256" key="7">
    <source>
        <dbReference type="RuleBase" id="RU368028"/>
    </source>
</evidence>
<dbReference type="PRINTS" id="PR00716">
    <property type="entry name" value="MPIPHPHTASE"/>
</dbReference>
<dbReference type="GO" id="GO:0016197">
    <property type="term" value="P:endosomal transport"/>
    <property type="evidence" value="ECO:0007669"/>
    <property type="project" value="InterPro"/>
</dbReference>
<dbReference type="GO" id="GO:0110032">
    <property type="term" value="P:positive regulation of G2/MI transition of meiotic cell cycle"/>
    <property type="evidence" value="ECO:0007669"/>
    <property type="project" value="TreeGrafter"/>
</dbReference>
<evidence type="ECO:0000256" key="8">
    <source>
        <dbReference type="SAM" id="MobiDB-lite"/>
    </source>
</evidence>
<feature type="compositionally biased region" description="Basic and acidic residues" evidence="8">
    <location>
        <begin position="319"/>
        <end position="329"/>
    </location>
</feature>
<dbReference type="PANTHER" id="PTHR10828:SF76">
    <property type="entry name" value="M-PHASE INDUCER PHOSPHATASE"/>
    <property type="match status" value="1"/>
</dbReference>
<comment type="catalytic activity">
    <reaction evidence="7">
        <text>O-phospho-L-tyrosyl-[protein] + H2O = L-tyrosyl-[protein] + phosphate</text>
        <dbReference type="Rhea" id="RHEA:10684"/>
        <dbReference type="Rhea" id="RHEA-COMP:10136"/>
        <dbReference type="Rhea" id="RHEA-COMP:20101"/>
        <dbReference type="ChEBI" id="CHEBI:15377"/>
        <dbReference type="ChEBI" id="CHEBI:43474"/>
        <dbReference type="ChEBI" id="CHEBI:46858"/>
        <dbReference type="ChEBI" id="CHEBI:61978"/>
        <dbReference type="EC" id="3.1.3.48"/>
    </reaction>
</comment>
<dbReference type="FunFam" id="3.40.250.10:FF:000004">
    <property type="entry name" value="M-phase inducer phosphatase 1 isoform X1"/>
    <property type="match status" value="1"/>
</dbReference>
<dbReference type="EMBL" id="JAHKSW010000003">
    <property type="protein sequence ID" value="KAG7334187.1"/>
    <property type="molecule type" value="Genomic_DNA"/>
</dbReference>
<dbReference type="GO" id="GO:0004725">
    <property type="term" value="F:protein tyrosine phosphatase activity"/>
    <property type="evidence" value="ECO:0007669"/>
    <property type="project" value="UniProtKB-UniRule"/>
</dbReference>
<dbReference type="Pfam" id="PF06617">
    <property type="entry name" value="M-inducer_phosp"/>
    <property type="match status" value="1"/>
</dbReference>
<dbReference type="CDD" id="cd01530">
    <property type="entry name" value="Cdc25"/>
    <property type="match status" value="1"/>
</dbReference>
<dbReference type="InterPro" id="IPR000751">
    <property type="entry name" value="MPI_Phosphatase"/>
</dbReference>
<dbReference type="Pfam" id="PF00581">
    <property type="entry name" value="Rhodanese"/>
    <property type="match status" value="1"/>
</dbReference>
<dbReference type="PROSITE" id="PS50206">
    <property type="entry name" value="RHODANESE_3"/>
    <property type="match status" value="1"/>
</dbReference>
<dbReference type="PANTHER" id="PTHR10828">
    <property type="entry name" value="M-PHASE INDUCER PHOSPHATASE DUAL SPECIFICITY PHOSPHATASE CDC25"/>
    <property type="match status" value="1"/>
</dbReference>
<protein>
    <recommendedName>
        <fullName evidence="7">M-phase inducer phosphatase</fullName>
        <ecNumber evidence="7">3.1.3.48</ecNumber>
    </recommendedName>
</protein>
<keyword evidence="2 7" id="KW-0132">Cell division</keyword>
<evidence type="ECO:0000256" key="3">
    <source>
        <dbReference type="ARBA" id="ARBA00022776"/>
    </source>
</evidence>
<keyword evidence="4 7" id="KW-0378">Hydrolase</keyword>
<name>A0A9D3P832_9TELE</name>
<dbReference type="InterPro" id="IPR029392">
    <property type="entry name" value="AP-5_subunit_s1"/>
</dbReference>
<comment type="similarity">
    <text evidence="1 7">Belongs to the MPI phosphatase family.</text>
</comment>
<keyword evidence="6 7" id="KW-0131">Cell cycle</keyword>
<feature type="region of interest" description="Disordered" evidence="8">
    <location>
        <begin position="194"/>
        <end position="254"/>
    </location>
</feature>
<evidence type="ECO:0000313" key="11">
    <source>
        <dbReference type="Proteomes" id="UP000824219"/>
    </source>
</evidence>
<evidence type="ECO:0000256" key="5">
    <source>
        <dbReference type="ARBA" id="ARBA00022912"/>
    </source>
</evidence>
<dbReference type="EC" id="3.1.3.48" evidence="7"/>
<evidence type="ECO:0000259" key="9">
    <source>
        <dbReference type="PROSITE" id="PS50206"/>
    </source>
</evidence>
<dbReference type="GO" id="GO:0005634">
    <property type="term" value="C:nucleus"/>
    <property type="evidence" value="ECO:0007669"/>
    <property type="project" value="TreeGrafter"/>
</dbReference>
<dbReference type="SUPFAM" id="SSF52821">
    <property type="entry name" value="Rhodanese/Cell cycle control phosphatase"/>
    <property type="match status" value="1"/>
</dbReference>
<feature type="compositionally biased region" description="Polar residues" evidence="8">
    <location>
        <begin position="225"/>
        <end position="252"/>
    </location>
</feature>
<dbReference type="GO" id="GO:0010971">
    <property type="term" value="P:positive regulation of G2/M transition of mitotic cell cycle"/>
    <property type="evidence" value="ECO:0007669"/>
    <property type="project" value="TreeGrafter"/>
</dbReference>
<dbReference type="Gene3D" id="3.40.250.10">
    <property type="entry name" value="Rhodanese-like domain"/>
    <property type="match status" value="1"/>
</dbReference>
<dbReference type="InterPro" id="IPR001763">
    <property type="entry name" value="Rhodanese-like_dom"/>
</dbReference>
<reference evidence="10 11" key="1">
    <citation type="submission" date="2021-06" db="EMBL/GenBank/DDBJ databases">
        <title>Chromosome-level genome assembly of the red-tail catfish (Hemibagrus wyckioides).</title>
        <authorList>
            <person name="Shao F."/>
        </authorList>
    </citation>
    <scope>NUCLEOTIDE SEQUENCE [LARGE SCALE GENOMIC DNA]</scope>
    <source>
        <strain evidence="10">EC202008001</strain>
        <tissue evidence="10">Blood</tissue>
    </source>
</reference>
<feature type="domain" description="Rhodanese" evidence="9">
    <location>
        <begin position="418"/>
        <end position="525"/>
    </location>
</feature>
<dbReference type="AlphaFoldDB" id="A0A9D3P832"/>
<keyword evidence="3 7" id="KW-0498">Mitosis</keyword>
<proteinExistence type="inferred from homology"/>
<dbReference type="Pfam" id="PF15001">
    <property type="entry name" value="AP-5_subunit_s1"/>
    <property type="match status" value="1"/>
</dbReference>
<dbReference type="SMART" id="SM00450">
    <property type="entry name" value="RHOD"/>
    <property type="match status" value="1"/>
</dbReference>